<feature type="transmembrane region" description="Helical" evidence="8">
    <location>
        <begin position="81"/>
        <end position="103"/>
    </location>
</feature>
<evidence type="ECO:0000256" key="1">
    <source>
        <dbReference type="ARBA" id="ARBA00004429"/>
    </source>
</evidence>
<comment type="similarity">
    <text evidence="8">Belongs to the binding-protein-dependent transport system permease family.</text>
</comment>
<dbReference type="GO" id="GO:0055085">
    <property type="term" value="P:transmembrane transport"/>
    <property type="evidence" value="ECO:0007669"/>
    <property type="project" value="InterPro"/>
</dbReference>
<evidence type="ECO:0000256" key="8">
    <source>
        <dbReference type="RuleBase" id="RU363032"/>
    </source>
</evidence>
<evidence type="ECO:0000256" key="2">
    <source>
        <dbReference type="ARBA" id="ARBA00022448"/>
    </source>
</evidence>
<dbReference type="Gene3D" id="1.10.3720.10">
    <property type="entry name" value="MetI-like"/>
    <property type="match status" value="1"/>
</dbReference>
<dbReference type="InterPro" id="IPR027417">
    <property type="entry name" value="P-loop_NTPase"/>
</dbReference>
<keyword evidence="7 8" id="KW-0472">Membrane</keyword>
<dbReference type="SUPFAM" id="SSF52540">
    <property type="entry name" value="P-loop containing nucleoside triphosphate hydrolases"/>
    <property type="match status" value="1"/>
</dbReference>
<dbReference type="PROSITE" id="PS50928">
    <property type="entry name" value="ABC_TM1"/>
    <property type="match status" value="1"/>
</dbReference>
<evidence type="ECO:0000256" key="5">
    <source>
        <dbReference type="ARBA" id="ARBA00022692"/>
    </source>
</evidence>
<sequence>MRHINRYPRQGMRLTLMLLPFVLMIAAWFIGSAVRLEANPQDKLLPGLSQMIAAIDRMAFTPDKRSGEYLLWADTLISMSRLLIGLALSSLIGLGIGIAAGVFPMYRAALSPLMTVVSMIPPLAILPVLFIVFGLDELSKVMLIVIGITPMLARDLEQRAREIPAELFIKAQTLGANSWTVVLRVVLPQLLSRLITSLRLLLGSAWLFLISAEAISATAGLGYRIFLVRRYMAMDVIIPYVIWITLLAWLMDLALRQPAQSLFPVGGRRPGMSFIDIKNIWQEYGDHVVLERINLQVKEGEFCSMVGASGCGKSTFLRLLLGRKSRLAGKSPSTASRWRRSRTAARRGVSALFGFPAPQRAG</sequence>
<dbReference type="GO" id="GO:0016887">
    <property type="term" value="F:ATP hydrolysis activity"/>
    <property type="evidence" value="ECO:0007669"/>
    <property type="project" value="InterPro"/>
</dbReference>
<dbReference type="AlphaFoldDB" id="A0A7H4LSZ4"/>
<dbReference type="Proteomes" id="UP000255050">
    <property type="component" value="Unassembled WGS sequence"/>
</dbReference>
<dbReference type="InterPro" id="IPR035906">
    <property type="entry name" value="MetI-like_sf"/>
</dbReference>
<evidence type="ECO:0000313" key="10">
    <source>
        <dbReference type="EMBL" id="STR39270.1"/>
    </source>
</evidence>
<dbReference type="PANTHER" id="PTHR30151">
    <property type="entry name" value="ALKANE SULFONATE ABC TRANSPORTER-RELATED, MEMBRANE SUBUNIT"/>
    <property type="match status" value="1"/>
</dbReference>
<evidence type="ECO:0000256" key="7">
    <source>
        <dbReference type="ARBA" id="ARBA00023136"/>
    </source>
</evidence>
<dbReference type="GO" id="GO:0005524">
    <property type="term" value="F:ATP binding"/>
    <property type="evidence" value="ECO:0007669"/>
    <property type="project" value="InterPro"/>
</dbReference>
<dbReference type="Gene3D" id="3.40.50.300">
    <property type="entry name" value="P-loop containing nucleotide triphosphate hydrolases"/>
    <property type="match status" value="1"/>
</dbReference>
<keyword evidence="4" id="KW-0997">Cell inner membrane</keyword>
<dbReference type="InterPro" id="IPR003439">
    <property type="entry name" value="ABC_transporter-like_ATP-bd"/>
</dbReference>
<proteinExistence type="inferred from homology"/>
<name>A0A7H4LSZ4_9ENTR</name>
<reference evidence="10 11" key="1">
    <citation type="submission" date="2018-06" db="EMBL/GenBank/DDBJ databases">
        <authorList>
            <consortium name="Pathogen Informatics"/>
            <person name="Doyle S."/>
        </authorList>
    </citation>
    <scope>NUCLEOTIDE SEQUENCE [LARGE SCALE GENOMIC DNA]</scope>
    <source>
        <strain evidence="10 11">NCTC11694</strain>
    </source>
</reference>
<evidence type="ECO:0000313" key="11">
    <source>
        <dbReference type="Proteomes" id="UP000255050"/>
    </source>
</evidence>
<dbReference type="CDD" id="cd06261">
    <property type="entry name" value="TM_PBP2"/>
    <property type="match status" value="1"/>
</dbReference>
<dbReference type="EMBL" id="UGJR01000002">
    <property type="protein sequence ID" value="STR39270.1"/>
    <property type="molecule type" value="Genomic_DNA"/>
</dbReference>
<protein>
    <submittedName>
        <fullName evidence="10">Urea carboxylase-related ABC transporter</fullName>
    </submittedName>
</protein>
<evidence type="ECO:0000256" key="4">
    <source>
        <dbReference type="ARBA" id="ARBA00022519"/>
    </source>
</evidence>
<keyword evidence="2 8" id="KW-0813">Transport</keyword>
<dbReference type="Pfam" id="PF00005">
    <property type="entry name" value="ABC_tran"/>
    <property type="match status" value="1"/>
</dbReference>
<dbReference type="PANTHER" id="PTHR30151:SF0">
    <property type="entry name" value="ABC TRANSPORTER PERMEASE PROTEIN MJ0413-RELATED"/>
    <property type="match status" value="1"/>
</dbReference>
<dbReference type="GO" id="GO:0005886">
    <property type="term" value="C:plasma membrane"/>
    <property type="evidence" value="ECO:0007669"/>
    <property type="project" value="UniProtKB-SubCell"/>
</dbReference>
<comment type="caution">
    <text evidence="10">The sequence shown here is derived from an EMBL/GenBank/DDBJ whole genome shotgun (WGS) entry which is preliminary data.</text>
</comment>
<evidence type="ECO:0000256" key="3">
    <source>
        <dbReference type="ARBA" id="ARBA00022475"/>
    </source>
</evidence>
<feature type="transmembrane region" description="Helical" evidence="8">
    <location>
        <begin position="237"/>
        <end position="255"/>
    </location>
</feature>
<evidence type="ECO:0000259" key="9">
    <source>
        <dbReference type="PROSITE" id="PS50928"/>
    </source>
</evidence>
<feature type="transmembrane region" description="Helical" evidence="8">
    <location>
        <begin position="200"/>
        <end position="225"/>
    </location>
</feature>
<feature type="transmembrane region" description="Helical" evidence="8">
    <location>
        <begin position="12"/>
        <end position="31"/>
    </location>
</feature>
<gene>
    <name evidence="10" type="primary">cmpB_1</name>
    <name evidence="10" type="ORF">NCTC11694_00408</name>
</gene>
<dbReference type="Pfam" id="PF00528">
    <property type="entry name" value="BPD_transp_1"/>
    <property type="match status" value="1"/>
</dbReference>
<dbReference type="SUPFAM" id="SSF161098">
    <property type="entry name" value="MetI-like"/>
    <property type="match status" value="1"/>
</dbReference>
<organism evidence="10 11">
    <name type="scientific">Klebsiella michiganensis</name>
    <dbReference type="NCBI Taxonomy" id="1134687"/>
    <lineage>
        <taxon>Bacteria</taxon>
        <taxon>Pseudomonadati</taxon>
        <taxon>Pseudomonadota</taxon>
        <taxon>Gammaproteobacteria</taxon>
        <taxon>Enterobacterales</taxon>
        <taxon>Enterobacteriaceae</taxon>
        <taxon>Klebsiella/Raoultella group</taxon>
        <taxon>Klebsiella</taxon>
    </lineage>
</organism>
<feature type="domain" description="ABC transmembrane type-1" evidence="9">
    <location>
        <begin position="75"/>
        <end position="255"/>
    </location>
</feature>
<keyword evidence="3" id="KW-1003">Cell membrane</keyword>
<evidence type="ECO:0000256" key="6">
    <source>
        <dbReference type="ARBA" id="ARBA00022989"/>
    </source>
</evidence>
<comment type="subcellular location">
    <subcellularLocation>
        <location evidence="1">Cell inner membrane</location>
        <topology evidence="1">Multi-pass membrane protein</topology>
    </subcellularLocation>
    <subcellularLocation>
        <location evidence="8">Cell membrane</location>
        <topology evidence="8">Multi-pass membrane protein</topology>
    </subcellularLocation>
</comment>
<keyword evidence="5 8" id="KW-0812">Transmembrane</keyword>
<keyword evidence="6 8" id="KW-1133">Transmembrane helix</keyword>
<accession>A0A7H4LSZ4</accession>
<dbReference type="InterPro" id="IPR000515">
    <property type="entry name" value="MetI-like"/>
</dbReference>
<feature type="transmembrane region" description="Helical" evidence="8">
    <location>
        <begin position="109"/>
        <end position="133"/>
    </location>
</feature>